<dbReference type="GO" id="GO:0000171">
    <property type="term" value="F:ribonuclease MRP activity"/>
    <property type="evidence" value="ECO:0007669"/>
    <property type="project" value="TreeGrafter"/>
</dbReference>
<dbReference type="GO" id="GO:0008033">
    <property type="term" value="P:tRNA processing"/>
    <property type="evidence" value="ECO:0007669"/>
    <property type="project" value="InterPro"/>
</dbReference>
<name>A0A164XHI5_9AGAM</name>
<reference evidence="2 3" key="1">
    <citation type="journal article" date="2016" name="Mol. Biol. Evol.">
        <title>Comparative Genomics of Early-Diverging Mushroom-Forming Fungi Provides Insights into the Origins of Lignocellulose Decay Capabilities.</title>
        <authorList>
            <person name="Nagy L.G."/>
            <person name="Riley R."/>
            <person name="Tritt A."/>
            <person name="Adam C."/>
            <person name="Daum C."/>
            <person name="Floudas D."/>
            <person name="Sun H."/>
            <person name="Yadav J.S."/>
            <person name="Pangilinan J."/>
            <person name="Larsson K.H."/>
            <person name="Matsuura K."/>
            <person name="Barry K."/>
            <person name="Labutti K."/>
            <person name="Kuo R."/>
            <person name="Ohm R.A."/>
            <person name="Bhattacharya S.S."/>
            <person name="Shirouzu T."/>
            <person name="Yoshinaga Y."/>
            <person name="Martin F.M."/>
            <person name="Grigoriev I.V."/>
            <person name="Hibbett D.S."/>
        </authorList>
    </citation>
    <scope>NUCLEOTIDE SEQUENCE [LARGE SCALE GENOMIC DNA]</scope>
    <source>
        <strain evidence="2 3">HHB9708</strain>
    </source>
</reference>
<proteinExistence type="predicted"/>
<feature type="region of interest" description="Disordered" evidence="1">
    <location>
        <begin position="85"/>
        <end position="127"/>
    </location>
</feature>
<dbReference type="PANTHER" id="PTHR28272">
    <property type="entry name" value="RIBONUCLEASES P/MRP PROTEIN SUBUNIT POP3"/>
    <property type="match status" value="1"/>
</dbReference>
<accession>A0A164XHI5</accession>
<organism evidence="2 3">
    <name type="scientific">Sistotremastrum niveocremeum HHB9708</name>
    <dbReference type="NCBI Taxonomy" id="1314777"/>
    <lineage>
        <taxon>Eukaryota</taxon>
        <taxon>Fungi</taxon>
        <taxon>Dikarya</taxon>
        <taxon>Basidiomycota</taxon>
        <taxon>Agaricomycotina</taxon>
        <taxon>Agaricomycetes</taxon>
        <taxon>Sistotremastrales</taxon>
        <taxon>Sistotremastraceae</taxon>
        <taxon>Sertulicium</taxon>
        <taxon>Sertulicium niveocremeum</taxon>
    </lineage>
</organism>
<dbReference type="AlphaFoldDB" id="A0A164XHI5"/>
<gene>
    <name evidence="2" type="ORF">SISNIDRAFT_451638</name>
</gene>
<dbReference type="GO" id="GO:0005655">
    <property type="term" value="C:nucleolar ribonuclease P complex"/>
    <property type="evidence" value="ECO:0007669"/>
    <property type="project" value="TreeGrafter"/>
</dbReference>
<protein>
    <submittedName>
        <fullName evidence="2">Uncharacterized protein</fullName>
    </submittedName>
</protein>
<dbReference type="InterPro" id="IPR013241">
    <property type="entry name" value="RNase_P_Pop3"/>
</dbReference>
<feature type="compositionally biased region" description="Basic and acidic residues" evidence="1">
    <location>
        <begin position="386"/>
        <end position="416"/>
    </location>
</feature>
<sequence length="430" mass="46642">MASSSKNSSDRVAIAHNQSGVRANPKKSKAKPSDPSQRKVVYKSVLDNPQEVSWPNVPLNLQNTILARVVDLITESGISKFLQNRESRARHEKNKRRKALLEKRLSSQKGQKDASAVKPSAKRKRDEEDAIVEAAMDPLTAVADLPSSKRARISPIANGEEDQETTISVNPSTTTSPSVIEMAIVQDSKTSDSVSKGTFVPPDDIGSSGESLSPPELWNHVVFGINEVTKRLEEQSQARRHVISRGSVQTPNTHTRAPLALVLVCLADINPRLLVAHVPPLVAACNSRPKDVPGLDVVHLVQLPKHSETQLADAFGVRRLSVLAFDAHTPTLSNLLAFLTSVDPPHAPWLASALPSRDANSDGPDPASSTRNLYAPTKIKQIKTTAPKDAKLAKEMRAKARAEAKSRKPAKSDKMGTKRVVIKSKTQKGV</sequence>
<dbReference type="InterPro" id="IPR029064">
    <property type="entry name" value="Ribosomal_eL30-like_sf"/>
</dbReference>
<dbReference type="GO" id="GO:0005829">
    <property type="term" value="C:cytosol"/>
    <property type="evidence" value="ECO:0007669"/>
    <property type="project" value="TreeGrafter"/>
</dbReference>
<dbReference type="STRING" id="1314777.A0A164XHI5"/>
<dbReference type="EMBL" id="KV419400">
    <property type="protein sequence ID" value="KZS95987.1"/>
    <property type="molecule type" value="Genomic_DNA"/>
</dbReference>
<feature type="region of interest" description="Disordered" evidence="1">
    <location>
        <begin position="353"/>
        <end position="430"/>
    </location>
</feature>
<dbReference type="GO" id="GO:0006364">
    <property type="term" value="P:rRNA processing"/>
    <property type="evidence" value="ECO:0007669"/>
    <property type="project" value="InterPro"/>
</dbReference>
<evidence type="ECO:0000313" key="3">
    <source>
        <dbReference type="Proteomes" id="UP000076722"/>
    </source>
</evidence>
<dbReference type="GO" id="GO:0034965">
    <property type="term" value="P:intronic box C/D snoRNA processing"/>
    <property type="evidence" value="ECO:0007669"/>
    <property type="project" value="TreeGrafter"/>
</dbReference>
<dbReference type="Pfam" id="PF08228">
    <property type="entry name" value="RNase_P_pop3"/>
    <property type="match status" value="1"/>
</dbReference>
<feature type="region of interest" description="Disordered" evidence="1">
    <location>
        <begin position="1"/>
        <end position="39"/>
    </location>
</feature>
<dbReference type="OrthoDB" id="10252032at2759"/>
<evidence type="ECO:0000313" key="2">
    <source>
        <dbReference type="EMBL" id="KZS95987.1"/>
    </source>
</evidence>
<dbReference type="PANTHER" id="PTHR28272:SF1">
    <property type="entry name" value="RIBONUCLEASES P_MRP PROTEIN SUBUNIT POP3"/>
    <property type="match status" value="1"/>
</dbReference>
<feature type="compositionally biased region" description="Basic residues" evidence="1">
    <location>
        <begin position="420"/>
        <end position="430"/>
    </location>
</feature>
<keyword evidence="3" id="KW-1185">Reference proteome</keyword>
<evidence type="ECO:0000256" key="1">
    <source>
        <dbReference type="SAM" id="MobiDB-lite"/>
    </source>
</evidence>
<dbReference type="Gene3D" id="3.30.1330.30">
    <property type="match status" value="1"/>
</dbReference>
<dbReference type="Proteomes" id="UP000076722">
    <property type="component" value="Unassembled WGS sequence"/>
</dbReference>
<dbReference type="GO" id="GO:0004526">
    <property type="term" value="F:ribonuclease P activity"/>
    <property type="evidence" value="ECO:0007669"/>
    <property type="project" value="TreeGrafter"/>
</dbReference>
<dbReference type="GO" id="GO:0000172">
    <property type="term" value="C:ribonuclease MRP complex"/>
    <property type="evidence" value="ECO:0007669"/>
    <property type="project" value="TreeGrafter"/>
</dbReference>